<comment type="caution">
    <text evidence="1">The sequence shown here is derived from an EMBL/GenBank/DDBJ whole genome shotgun (WGS) entry which is preliminary data.</text>
</comment>
<dbReference type="InterPro" id="IPR045729">
    <property type="entry name" value="DUF6083"/>
</dbReference>
<name>A0ABV9UVJ7_9ACTN</name>
<dbReference type="Pfam" id="PF19561">
    <property type="entry name" value="DUF6083"/>
    <property type="match status" value="1"/>
</dbReference>
<dbReference type="Proteomes" id="UP001595834">
    <property type="component" value="Unassembled WGS sequence"/>
</dbReference>
<organism evidence="1 2">
    <name type="scientific">Streptomyces mauvecolor</name>
    <dbReference type="NCBI Taxonomy" id="58345"/>
    <lineage>
        <taxon>Bacteria</taxon>
        <taxon>Bacillati</taxon>
        <taxon>Actinomycetota</taxon>
        <taxon>Actinomycetes</taxon>
        <taxon>Kitasatosporales</taxon>
        <taxon>Streptomycetaceae</taxon>
        <taxon>Streptomyces</taxon>
    </lineage>
</organism>
<accession>A0ABV9UVJ7</accession>
<sequence>MRLHRDNQSKLLRSEAVARCKYCGTPIEWFDRHDSGRIPLTPELPARRVPERFRWHVNVGVAYRGAPADSGYCRIPHTAVCPAVEHTGLPPDIDSIVQMLAVRMRSRIEKGEFAPALVEPKEPAAPAAAKVPEVPVRHVLRHHTNLQLGPGAIEEVRCIVTEGSAGERCPNMIFDLGEGCWERVDVPYAAGRAGQMVLNSSGGLMWVWSVPEFMHVRRWWKQCCPAHEDVVVADHMGTEWVPFETWRHAEYIVTEQPTGYERPAEEFPIHEGPRELWRCAEPDCFNSSVHARPEGWLCWKCAKARERRTRTHRRWQHPASP</sequence>
<evidence type="ECO:0000313" key="2">
    <source>
        <dbReference type="Proteomes" id="UP001595834"/>
    </source>
</evidence>
<dbReference type="RefSeq" id="WP_344374135.1">
    <property type="nucleotide sequence ID" value="NZ_BAAASQ010000008.1"/>
</dbReference>
<gene>
    <name evidence="1" type="ORF">ACFPFX_29435</name>
</gene>
<evidence type="ECO:0000313" key="1">
    <source>
        <dbReference type="EMBL" id="MFC4960427.1"/>
    </source>
</evidence>
<protein>
    <submittedName>
        <fullName evidence="1">DUF6083 domain-containing protein</fullName>
    </submittedName>
</protein>
<proteinExistence type="predicted"/>
<dbReference type="EMBL" id="JBHSIZ010000036">
    <property type="protein sequence ID" value="MFC4960427.1"/>
    <property type="molecule type" value="Genomic_DNA"/>
</dbReference>
<keyword evidence="2" id="KW-1185">Reference proteome</keyword>
<reference evidence="2" key="1">
    <citation type="journal article" date="2019" name="Int. J. Syst. Evol. Microbiol.">
        <title>The Global Catalogue of Microorganisms (GCM) 10K type strain sequencing project: providing services to taxonomists for standard genome sequencing and annotation.</title>
        <authorList>
            <consortium name="The Broad Institute Genomics Platform"/>
            <consortium name="The Broad Institute Genome Sequencing Center for Infectious Disease"/>
            <person name="Wu L."/>
            <person name="Ma J."/>
        </authorList>
    </citation>
    <scope>NUCLEOTIDE SEQUENCE [LARGE SCALE GENOMIC DNA]</scope>
    <source>
        <strain evidence="2">CCM 7224</strain>
    </source>
</reference>